<dbReference type="SUPFAM" id="SSF47413">
    <property type="entry name" value="lambda repressor-like DNA-binding domains"/>
    <property type="match status" value="1"/>
</dbReference>
<organism evidence="2 3">
    <name type="scientific">Streptomyces mirabilis</name>
    <dbReference type="NCBI Taxonomy" id="68239"/>
    <lineage>
        <taxon>Bacteria</taxon>
        <taxon>Bacillati</taxon>
        <taxon>Actinomycetota</taxon>
        <taxon>Actinomycetes</taxon>
        <taxon>Kitasatosporales</taxon>
        <taxon>Streptomycetaceae</taxon>
        <taxon>Streptomyces</taxon>
    </lineage>
</organism>
<evidence type="ECO:0000313" key="2">
    <source>
        <dbReference type="EMBL" id="SFG61642.1"/>
    </source>
</evidence>
<evidence type="ECO:0000259" key="1">
    <source>
        <dbReference type="PROSITE" id="PS50943"/>
    </source>
</evidence>
<dbReference type="CDD" id="cd00093">
    <property type="entry name" value="HTH_XRE"/>
    <property type="match status" value="1"/>
</dbReference>
<dbReference type="EMBL" id="FONR01000024">
    <property type="protein sequence ID" value="SFG61642.1"/>
    <property type="molecule type" value="Genomic_DNA"/>
</dbReference>
<dbReference type="Pfam" id="PF17765">
    <property type="entry name" value="MLTR_LBD"/>
    <property type="match status" value="1"/>
</dbReference>
<dbReference type="Proteomes" id="UP000181942">
    <property type="component" value="Unassembled WGS sequence"/>
</dbReference>
<dbReference type="GO" id="GO:0003677">
    <property type="term" value="F:DNA binding"/>
    <property type="evidence" value="ECO:0007669"/>
    <property type="project" value="InterPro"/>
</dbReference>
<dbReference type="Gene3D" id="3.30.450.180">
    <property type="match status" value="1"/>
</dbReference>
<dbReference type="PANTHER" id="PTHR35010">
    <property type="entry name" value="BLL4672 PROTEIN-RELATED"/>
    <property type="match status" value="1"/>
</dbReference>
<gene>
    <name evidence="2" type="ORF">SAMN02787118_12419</name>
</gene>
<dbReference type="PANTHER" id="PTHR35010:SF2">
    <property type="entry name" value="BLL4672 PROTEIN"/>
    <property type="match status" value="1"/>
</dbReference>
<dbReference type="SMART" id="SM00530">
    <property type="entry name" value="HTH_XRE"/>
    <property type="match status" value="1"/>
</dbReference>
<proteinExistence type="predicted"/>
<reference evidence="2 3" key="1">
    <citation type="submission" date="2016-10" db="EMBL/GenBank/DDBJ databases">
        <authorList>
            <person name="de Groot N.N."/>
        </authorList>
    </citation>
    <scope>NUCLEOTIDE SEQUENCE [LARGE SCALE GENOMIC DNA]</scope>
    <source>
        <strain evidence="2 3">OK461</strain>
    </source>
</reference>
<protein>
    <submittedName>
        <fullName evidence="2">Helix-turn-helix domain-containing protein</fullName>
    </submittedName>
</protein>
<dbReference type="RefSeq" id="WP_075032312.1">
    <property type="nucleotide sequence ID" value="NZ_FONR01000024.1"/>
</dbReference>
<name>A0A1I2T9X0_9ACTN</name>
<dbReference type="PROSITE" id="PS50943">
    <property type="entry name" value="HTH_CROC1"/>
    <property type="match status" value="1"/>
</dbReference>
<sequence length="291" mass="31973">MSQRDPRDHREHGELGTALRYWRDRTTPQEAGLPRGGARRAPGLRREELAQLAGLSVDYVTRLEQGRATAPSDQVVGALARALRLSEPERDHLYRLAGQAPPAAGHISQHIPPSVQRLLDQLSQSPIGVHDAAYNLISWNPLWAALAGDPSGWRGRERNYVWRQFTGLPSRTTHTPEQEQRLRTALVSDLRSATARYPDDRGLRSLIADLRRVSESFRELWASHAVGFHKADTKTVHHPEVGTILLDCDTLAVPGGDLRITICSAAPGTEAAQQLALLTTLGLQTTATALG</sequence>
<dbReference type="InterPro" id="IPR001387">
    <property type="entry name" value="Cro/C1-type_HTH"/>
</dbReference>
<feature type="domain" description="HTH cro/C1-type" evidence="1">
    <location>
        <begin position="38"/>
        <end position="90"/>
    </location>
</feature>
<dbReference type="Gene3D" id="1.10.260.40">
    <property type="entry name" value="lambda repressor-like DNA-binding domains"/>
    <property type="match status" value="1"/>
</dbReference>
<dbReference type="AlphaFoldDB" id="A0A1I2T9X0"/>
<evidence type="ECO:0000313" key="3">
    <source>
        <dbReference type="Proteomes" id="UP000181942"/>
    </source>
</evidence>
<dbReference type="InterPro" id="IPR010982">
    <property type="entry name" value="Lambda_DNA-bd_dom_sf"/>
</dbReference>
<accession>A0A1I2T9X0</accession>
<dbReference type="Pfam" id="PF13560">
    <property type="entry name" value="HTH_31"/>
    <property type="match status" value="1"/>
</dbReference>
<dbReference type="InterPro" id="IPR041413">
    <property type="entry name" value="MLTR_LBD"/>
</dbReference>